<dbReference type="InterPro" id="IPR003399">
    <property type="entry name" value="Mce/MlaD"/>
</dbReference>
<gene>
    <name evidence="4" type="ORF">PAI11_22320</name>
</gene>
<name>H0E5Y1_9ACTN</name>
<evidence type="ECO:0000256" key="1">
    <source>
        <dbReference type="SAM" id="MobiDB-lite"/>
    </source>
</evidence>
<dbReference type="PANTHER" id="PTHR33371:SF4">
    <property type="entry name" value="INTERMEMBRANE PHOSPHOLIPID TRANSPORT SYSTEM BINDING PROTEIN MLAD"/>
    <property type="match status" value="1"/>
</dbReference>
<feature type="compositionally biased region" description="Basic and acidic residues" evidence="1">
    <location>
        <begin position="420"/>
        <end position="429"/>
    </location>
</feature>
<evidence type="ECO:0000256" key="2">
    <source>
        <dbReference type="SAM" id="Phobius"/>
    </source>
</evidence>
<dbReference type="EMBL" id="AGUD01000196">
    <property type="protein sequence ID" value="EHN10922.1"/>
    <property type="molecule type" value="Genomic_DNA"/>
</dbReference>
<dbReference type="Proteomes" id="UP000005143">
    <property type="component" value="Unassembled WGS sequence"/>
</dbReference>
<keyword evidence="2" id="KW-0812">Transmembrane</keyword>
<keyword evidence="5" id="KW-1185">Reference proteome</keyword>
<dbReference type="InterPro" id="IPR052336">
    <property type="entry name" value="MlaD_Phospholipid_Transporter"/>
</dbReference>
<dbReference type="PANTHER" id="PTHR33371">
    <property type="entry name" value="INTERMEMBRANE PHOSPHOLIPID TRANSPORT SYSTEM BINDING PROTEIN MLAD-RELATED"/>
    <property type="match status" value="1"/>
</dbReference>
<proteinExistence type="predicted"/>
<organism evidence="4 5">
    <name type="scientific">Patulibacter medicamentivorans</name>
    <dbReference type="NCBI Taxonomy" id="1097667"/>
    <lineage>
        <taxon>Bacteria</taxon>
        <taxon>Bacillati</taxon>
        <taxon>Actinomycetota</taxon>
        <taxon>Thermoleophilia</taxon>
        <taxon>Solirubrobacterales</taxon>
        <taxon>Patulibacteraceae</taxon>
        <taxon>Patulibacter</taxon>
    </lineage>
</organism>
<evidence type="ECO:0000313" key="5">
    <source>
        <dbReference type="Proteomes" id="UP000005143"/>
    </source>
</evidence>
<protein>
    <recommendedName>
        <fullName evidence="3">Mce/MlaD domain-containing protein</fullName>
    </recommendedName>
</protein>
<dbReference type="PATRIC" id="fig|1097667.3.peg.2213"/>
<reference evidence="4 5" key="1">
    <citation type="journal article" date="2013" name="Biodegradation">
        <title>Quantitative proteomic analysis of ibuprofen-degrading Patulibacter sp. strain I11.</title>
        <authorList>
            <person name="Almeida B."/>
            <person name="Kjeldal H."/>
            <person name="Lolas I."/>
            <person name="Knudsen A.D."/>
            <person name="Carvalho G."/>
            <person name="Nielsen K.L."/>
            <person name="Barreto Crespo M.T."/>
            <person name="Stensballe A."/>
            <person name="Nielsen J.L."/>
        </authorList>
    </citation>
    <scope>NUCLEOTIDE SEQUENCE [LARGE SCALE GENOMIC DNA]</scope>
    <source>
        <strain evidence="4 5">I11</strain>
    </source>
</reference>
<feature type="region of interest" description="Disordered" evidence="1">
    <location>
        <begin position="403"/>
        <end position="453"/>
    </location>
</feature>
<feature type="domain" description="Mce/MlaD" evidence="3">
    <location>
        <begin position="47"/>
        <end position="128"/>
    </location>
</feature>
<sequence length="487" mass="51121">MSERMPLRGRSSIVANPVLVGAAGILIALVAFVLAYNANSGLPFVKTYDVSVDVRDAAGLVAGNDVRKGGARIGQLGSITPIVRPDGSAGARLHLKLDRTSGKLPVDSRIAIRPKSPLGLRYVEVTAGASSRTVPQGGTIPLRYAAPEPVDFDDFFNTFDEPTRRASQENLLEFGGGLAGRGAALNRAIVGLLPLVTHLEPAARNLVSAQTGFDRLFPALARAAAEVAPVAREQAQLFTALRQTFGALSDVRGDLMASISYGPRALKAGTDELPRQAPFMRSSTELLRLLRPAFASLSAASPDMAAALEAGTPALRRSPALNRRLIGTLGDLERFDDDQRVHTGLQALTNTATTLRPLTSFITPAQTVCNYGGLILRNLANALSEADAVGSMLRVSAVVASQVPGSEAGPSATPATGIDPDQRQPKDSYLHSNPYPNTAAPGQPRECEAGSEGYLMDRQLIGNVPGIQGVGTTKTGRWAPAKAKAGD</sequence>
<keyword evidence="2" id="KW-1133">Transmembrane helix</keyword>
<accession>H0E5Y1</accession>
<dbReference type="OrthoDB" id="5241393at2"/>
<feature type="transmembrane region" description="Helical" evidence="2">
    <location>
        <begin position="12"/>
        <end position="36"/>
    </location>
</feature>
<feature type="region of interest" description="Disordered" evidence="1">
    <location>
        <begin position="465"/>
        <end position="487"/>
    </location>
</feature>
<evidence type="ECO:0000313" key="4">
    <source>
        <dbReference type="EMBL" id="EHN10922.1"/>
    </source>
</evidence>
<keyword evidence="2" id="KW-0472">Membrane</keyword>
<evidence type="ECO:0000259" key="3">
    <source>
        <dbReference type="Pfam" id="PF02470"/>
    </source>
</evidence>
<comment type="caution">
    <text evidence="4">The sequence shown here is derived from an EMBL/GenBank/DDBJ whole genome shotgun (WGS) entry which is preliminary data.</text>
</comment>
<dbReference type="AlphaFoldDB" id="H0E5Y1"/>
<dbReference type="Pfam" id="PF02470">
    <property type="entry name" value="MlaD"/>
    <property type="match status" value="1"/>
</dbReference>